<protein>
    <recommendedName>
        <fullName evidence="1">HTH cro/C1-type domain-containing protein</fullName>
    </recommendedName>
</protein>
<dbReference type="InterPro" id="IPR053163">
    <property type="entry name" value="HTH-type_regulator_Rgg"/>
</dbReference>
<dbReference type="AlphaFoldDB" id="A0A1E5KWC1"/>
<dbReference type="OrthoDB" id="1150409at2"/>
<dbReference type="Proteomes" id="UP000095256">
    <property type="component" value="Unassembled WGS sequence"/>
</dbReference>
<evidence type="ECO:0000259" key="1">
    <source>
        <dbReference type="PROSITE" id="PS50943"/>
    </source>
</evidence>
<evidence type="ECO:0000313" key="3">
    <source>
        <dbReference type="Proteomes" id="UP000095256"/>
    </source>
</evidence>
<dbReference type="SMART" id="SM00028">
    <property type="entry name" value="TPR"/>
    <property type="match status" value="3"/>
</dbReference>
<proteinExistence type="predicted"/>
<dbReference type="Gene3D" id="1.25.40.10">
    <property type="entry name" value="Tetratricopeptide repeat domain"/>
    <property type="match status" value="1"/>
</dbReference>
<comment type="caution">
    <text evidence="2">The sequence shown here is derived from an EMBL/GenBank/DDBJ whole genome shotgun (WGS) entry which is preliminary data.</text>
</comment>
<dbReference type="PROSITE" id="PS50943">
    <property type="entry name" value="HTH_CROC1"/>
    <property type="match status" value="1"/>
</dbReference>
<organism evidence="2 3">
    <name type="scientific">Enterococcus rivorum</name>
    <dbReference type="NCBI Taxonomy" id="762845"/>
    <lineage>
        <taxon>Bacteria</taxon>
        <taxon>Bacillati</taxon>
        <taxon>Bacillota</taxon>
        <taxon>Bacilli</taxon>
        <taxon>Lactobacillales</taxon>
        <taxon>Enterococcaceae</taxon>
        <taxon>Enterococcus</taxon>
    </lineage>
</organism>
<feature type="domain" description="HTH cro/C1-type" evidence="1">
    <location>
        <begin position="8"/>
        <end position="61"/>
    </location>
</feature>
<name>A0A1E5KWC1_9ENTE</name>
<dbReference type="CDD" id="cd00093">
    <property type="entry name" value="HTH_XRE"/>
    <property type="match status" value="1"/>
</dbReference>
<sequence>MRVLGMKVRDSRKKQRLSQKALAEGICTQATISKIENKNRCESLDVFSSVCSKLGLIVSDCLEKSNEQELEKILDDVESLCEQMEHRQAYQLLKKSDINSDLISDDLKIKYLYYKGSTCLLTEFNYKQAMIYLNQGIKIIKKPTIYNLLSMNAIGISYHLQGKMNQAREYHEKAYEMIGQLFVDKLPRVACRLFYNLAKFYSECRDYERSIQLCNQGIELSKELNFTFNVDVLLYEKAYNEYHLNGTIEGYKIAYYFTDFMNHKVLMEIIKKNMKEYNIQL</sequence>
<dbReference type="InterPro" id="IPR011990">
    <property type="entry name" value="TPR-like_helical_dom_sf"/>
</dbReference>
<dbReference type="InterPro" id="IPR010982">
    <property type="entry name" value="Lambda_DNA-bd_dom_sf"/>
</dbReference>
<reference evidence="2 3" key="1">
    <citation type="submission" date="2016-09" db="EMBL/GenBank/DDBJ databases">
        <authorList>
            <person name="Capua I."/>
            <person name="De Benedictis P."/>
            <person name="Joannis T."/>
            <person name="Lombin L.H."/>
            <person name="Cattoli G."/>
        </authorList>
    </citation>
    <scope>NUCLEOTIDE SEQUENCE [LARGE SCALE GENOMIC DNA]</scope>
    <source>
        <strain evidence="2 3">LMG 25899</strain>
    </source>
</reference>
<dbReference type="InterPro" id="IPR019734">
    <property type="entry name" value="TPR_rpt"/>
</dbReference>
<dbReference type="Pfam" id="PF01381">
    <property type="entry name" value="HTH_3"/>
    <property type="match status" value="1"/>
</dbReference>
<keyword evidence="3" id="KW-1185">Reference proteome</keyword>
<dbReference type="Pfam" id="PF18768">
    <property type="entry name" value="RNPP_C"/>
    <property type="match status" value="1"/>
</dbReference>
<dbReference type="GO" id="GO:0003677">
    <property type="term" value="F:DNA binding"/>
    <property type="evidence" value="ECO:0007669"/>
    <property type="project" value="InterPro"/>
</dbReference>
<dbReference type="EMBL" id="MIEK01000026">
    <property type="protein sequence ID" value="OEH82177.1"/>
    <property type="molecule type" value="Genomic_DNA"/>
</dbReference>
<dbReference type="SUPFAM" id="SSF47413">
    <property type="entry name" value="lambda repressor-like DNA-binding domains"/>
    <property type="match status" value="1"/>
</dbReference>
<dbReference type="InterPro" id="IPR001387">
    <property type="entry name" value="Cro/C1-type_HTH"/>
</dbReference>
<dbReference type="PANTHER" id="PTHR37038:SF14">
    <property type="entry name" value="TRANSCRIPTIONAL ACTIVATOR"/>
    <property type="match status" value="1"/>
</dbReference>
<dbReference type="SUPFAM" id="SSF48452">
    <property type="entry name" value="TPR-like"/>
    <property type="match status" value="1"/>
</dbReference>
<dbReference type="InterPro" id="IPR041315">
    <property type="entry name" value="PlcR_TPR"/>
</dbReference>
<dbReference type="STRING" id="762845.BCR26_13975"/>
<dbReference type="PANTHER" id="PTHR37038">
    <property type="entry name" value="TRANSCRIPTIONAL REGULATOR-RELATED"/>
    <property type="match status" value="1"/>
</dbReference>
<accession>A0A1E5KWC1</accession>
<gene>
    <name evidence="2" type="ORF">BCR26_13975</name>
</gene>
<evidence type="ECO:0000313" key="2">
    <source>
        <dbReference type="EMBL" id="OEH82177.1"/>
    </source>
</evidence>